<evidence type="ECO:0000313" key="3">
    <source>
        <dbReference type="Proteomes" id="UP000078103"/>
    </source>
</evidence>
<comment type="caution">
    <text evidence="2">The sequence shown here is derived from an EMBL/GenBank/DDBJ whole genome shotgun (WGS) entry which is preliminary data.</text>
</comment>
<accession>A0A1A9RL90</accession>
<evidence type="ECO:0000313" key="2">
    <source>
        <dbReference type="EMBL" id="OAM20335.1"/>
    </source>
</evidence>
<gene>
    <name evidence="2" type="ORF">A7P89_10570</name>
</gene>
<protein>
    <submittedName>
        <fullName evidence="2">Uncharacterized protein</fullName>
    </submittedName>
</protein>
<feature type="transmembrane region" description="Helical" evidence="1">
    <location>
        <begin position="85"/>
        <end position="103"/>
    </location>
</feature>
<dbReference type="Proteomes" id="UP000078103">
    <property type="component" value="Unassembled WGS sequence"/>
</dbReference>
<organism evidence="2 3">
    <name type="scientific">Eikenella corrodens</name>
    <dbReference type="NCBI Taxonomy" id="539"/>
    <lineage>
        <taxon>Bacteria</taxon>
        <taxon>Pseudomonadati</taxon>
        <taxon>Pseudomonadota</taxon>
        <taxon>Betaproteobacteria</taxon>
        <taxon>Neisseriales</taxon>
        <taxon>Neisseriaceae</taxon>
        <taxon>Eikenella</taxon>
    </lineage>
</organism>
<proteinExistence type="predicted"/>
<feature type="transmembrane region" description="Helical" evidence="1">
    <location>
        <begin position="139"/>
        <end position="157"/>
    </location>
</feature>
<dbReference type="AlphaFoldDB" id="A0A1A9RL90"/>
<feature type="transmembrane region" description="Helical" evidence="1">
    <location>
        <begin position="41"/>
        <end position="65"/>
    </location>
</feature>
<keyword evidence="1" id="KW-0472">Membrane</keyword>
<dbReference type="RefSeq" id="WP_064106462.1">
    <property type="nucleotide sequence ID" value="NZ_LXSH01000028.1"/>
</dbReference>
<feature type="transmembrane region" description="Helical" evidence="1">
    <location>
        <begin position="115"/>
        <end position="133"/>
    </location>
</feature>
<reference evidence="3" key="1">
    <citation type="submission" date="2016-05" db="EMBL/GenBank/DDBJ databases">
        <title>Draft genome of Corynebacterium afermentans subsp. afermentans LCDC 88199T.</title>
        <authorList>
            <person name="Bernier A.-M."/>
            <person name="Bernard K."/>
        </authorList>
    </citation>
    <scope>NUCLEOTIDE SEQUENCE [LARGE SCALE GENOMIC DNA]</scope>
    <source>
        <strain evidence="3">NML120819</strain>
    </source>
</reference>
<name>A0A1A9RL90_EIKCO</name>
<sequence>MLNKMKLFYYRARNCRLCLYARAALSWLWNLRFLPDSARRWVFGTGTRALQIVNIGFLLVWAWVFGVNGFGSLPLWTGLTKLPRWFVVLMLLLLALLSAWSMWSSSPRSHAVGVGALRITPLIWLLLATSFWVRHTLAAQVVAYVFGIWSLAVWLVGEHLQDMLRDERQAAQAAGKKAS</sequence>
<keyword evidence="1" id="KW-0812">Transmembrane</keyword>
<evidence type="ECO:0000256" key="1">
    <source>
        <dbReference type="SAM" id="Phobius"/>
    </source>
</evidence>
<keyword evidence="1" id="KW-1133">Transmembrane helix</keyword>
<dbReference type="EMBL" id="LXSH01000028">
    <property type="protein sequence ID" value="OAM20335.1"/>
    <property type="molecule type" value="Genomic_DNA"/>
</dbReference>